<keyword evidence="7 8" id="KW-0472">Membrane</keyword>
<feature type="transmembrane region" description="Helical" evidence="8">
    <location>
        <begin position="219"/>
        <end position="237"/>
    </location>
</feature>
<protein>
    <submittedName>
        <fullName evidence="10">Type IV pilus assembly protein PilC</fullName>
    </submittedName>
</protein>
<dbReference type="InterPro" id="IPR003004">
    <property type="entry name" value="GspF/PilC"/>
</dbReference>
<keyword evidence="5 8" id="KW-0812">Transmembrane</keyword>
<evidence type="ECO:0000256" key="7">
    <source>
        <dbReference type="ARBA" id="ARBA00023136"/>
    </source>
</evidence>
<evidence type="ECO:0000256" key="4">
    <source>
        <dbReference type="ARBA" id="ARBA00022519"/>
    </source>
</evidence>
<keyword evidence="6 8" id="KW-1133">Transmembrane helix</keyword>
<dbReference type="Gene3D" id="1.20.81.30">
    <property type="entry name" value="Type II secretion system (T2SS), domain F"/>
    <property type="match status" value="2"/>
</dbReference>
<dbReference type="AlphaFoldDB" id="A0A1I6IP03"/>
<feature type="domain" description="Type II secretion system protein GspF" evidence="9">
    <location>
        <begin position="66"/>
        <end position="189"/>
    </location>
</feature>
<reference evidence="10 11" key="1">
    <citation type="submission" date="2016-10" db="EMBL/GenBank/DDBJ databases">
        <authorList>
            <person name="de Groot N.N."/>
        </authorList>
    </citation>
    <scope>NUCLEOTIDE SEQUENCE [LARGE SCALE GENOMIC DNA]</scope>
    <source>
        <strain evidence="10 11">743A</strain>
    </source>
</reference>
<keyword evidence="11" id="KW-1185">Reference proteome</keyword>
<dbReference type="PRINTS" id="PR00812">
    <property type="entry name" value="BCTERIALGSPF"/>
</dbReference>
<sequence length="402" mass="44142">MPFFDYVILDQSGKEKKGKMEANDVETVRSQLKAQGLIPIAVTEETLLNKEITFGGGVKPRDLSLFCKQFHSVLAAGVTVINALQMLSEQTEKKSMRKAIRDVQLAVEKGETLASGMGGQPQIFPPMLINMVEAGEASGNLDTAFERMATQFEKDAKLRSVVIRAMVYPIIVCVVAVAVVILMLTFVVPQFMSMFDDADIKLPKITLAVIAVSDFMVKFWWLMLLIIAGIVIGLHFYKASDTGRMTLSRIGLRIPLFGKLIVKSSAARFTRTLSTLLAAGISLIDAVEITAKIMDNQVIKDALIEAKEEVERGVPLSEPLEISGLFPPMLYHMVKIGEETGNMEAMLDKVADFFEDDVEQTTQVLTTVLEPLIIVVLAVVVGGIIMSVLAPMFTLYSSVDKM</sequence>
<evidence type="ECO:0000256" key="2">
    <source>
        <dbReference type="ARBA" id="ARBA00005745"/>
    </source>
</evidence>
<dbReference type="FunFam" id="1.20.81.30:FF:000001">
    <property type="entry name" value="Type II secretion system protein F"/>
    <property type="match status" value="2"/>
</dbReference>
<feature type="transmembrane region" description="Helical" evidence="8">
    <location>
        <begin position="167"/>
        <end position="188"/>
    </location>
</feature>
<dbReference type="PANTHER" id="PTHR30012:SF0">
    <property type="entry name" value="TYPE II SECRETION SYSTEM PROTEIN F-RELATED"/>
    <property type="match status" value="1"/>
</dbReference>
<keyword evidence="3" id="KW-1003">Cell membrane</keyword>
<name>A0A1I6IP03_9FIRM</name>
<gene>
    <name evidence="10" type="ORF">SAMN05661086_00971</name>
</gene>
<comment type="subcellular location">
    <subcellularLocation>
        <location evidence="1">Cell inner membrane</location>
        <topology evidence="1">Multi-pass membrane protein</topology>
    </subcellularLocation>
</comment>
<evidence type="ECO:0000313" key="10">
    <source>
        <dbReference type="EMBL" id="SFR68477.1"/>
    </source>
</evidence>
<dbReference type="Pfam" id="PF00482">
    <property type="entry name" value="T2SSF"/>
    <property type="match status" value="2"/>
</dbReference>
<evidence type="ECO:0000256" key="6">
    <source>
        <dbReference type="ARBA" id="ARBA00022989"/>
    </source>
</evidence>
<feature type="transmembrane region" description="Helical" evidence="8">
    <location>
        <begin position="372"/>
        <end position="396"/>
    </location>
</feature>
<evidence type="ECO:0000313" key="11">
    <source>
        <dbReference type="Proteomes" id="UP000199659"/>
    </source>
</evidence>
<dbReference type="GO" id="GO:0005886">
    <property type="term" value="C:plasma membrane"/>
    <property type="evidence" value="ECO:0007669"/>
    <property type="project" value="UniProtKB-SubCell"/>
</dbReference>
<dbReference type="EMBL" id="FOYZ01000003">
    <property type="protein sequence ID" value="SFR68477.1"/>
    <property type="molecule type" value="Genomic_DNA"/>
</dbReference>
<keyword evidence="4" id="KW-0997">Cell inner membrane</keyword>
<dbReference type="InterPro" id="IPR042094">
    <property type="entry name" value="T2SS_GspF_sf"/>
</dbReference>
<dbReference type="GO" id="GO:0015628">
    <property type="term" value="P:protein secretion by the type II secretion system"/>
    <property type="evidence" value="ECO:0007669"/>
    <property type="project" value="TreeGrafter"/>
</dbReference>
<dbReference type="OrthoDB" id="9805682at2"/>
<accession>A0A1I6IP03</accession>
<dbReference type="PANTHER" id="PTHR30012">
    <property type="entry name" value="GENERAL SECRETION PATHWAY PROTEIN"/>
    <property type="match status" value="1"/>
</dbReference>
<dbReference type="InterPro" id="IPR018076">
    <property type="entry name" value="T2SS_GspF_dom"/>
</dbReference>
<evidence type="ECO:0000256" key="1">
    <source>
        <dbReference type="ARBA" id="ARBA00004429"/>
    </source>
</evidence>
<evidence type="ECO:0000256" key="5">
    <source>
        <dbReference type="ARBA" id="ARBA00022692"/>
    </source>
</evidence>
<dbReference type="Proteomes" id="UP000199659">
    <property type="component" value="Unassembled WGS sequence"/>
</dbReference>
<dbReference type="RefSeq" id="WP_092559576.1">
    <property type="nucleotide sequence ID" value="NZ_FOYZ01000003.1"/>
</dbReference>
<feature type="domain" description="Type II secretion system protein GspF" evidence="9">
    <location>
        <begin position="269"/>
        <end position="391"/>
    </location>
</feature>
<comment type="similarity">
    <text evidence="2">Belongs to the GSP F family.</text>
</comment>
<organism evidence="10 11">
    <name type="scientific">Anaeromicropila populeti</name>
    <dbReference type="NCBI Taxonomy" id="37658"/>
    <lineage>
        <taxon>Bacteria</taxon>
        <taxon>Bacillati</taxon>
        <taxon>Bacillota</taxon>
        <taxon>Clostridia</taxon>
        <taxon>Lachnospirales</taxon>
        <taxon>Lachnospiraceae</taxon>
        <taxon>Anaeromicropila</taxon>
    </lineage>
</organism>
<proteinExistence type="inferred from homology"/>
<evidence type="ECO:0000259" key="9">
    <source>
        <dbReference type="Pfam" id="PF00482"/>
    </source>
</evidence>
<dbReference type="STRING" id="37658.SAMN05661086_00971"/>
<evidence type="ECO:0000256" key="8">
    <source>
        <dbReference type="SAM" id="Phobius"/>
    </source>
</evidence>
<evidence type="ECO:0000256" key="3">
    <source>
        <dbReference type="ARBA" id="ARBA00022475"/>
    </source>
</evidence>